<feature type="compositionally biased region" description="Basic residues" evidence="1">
    <location>
        <begin position="1"/>
        <end position="12"/>
    </location>
</feature>
<evidence type="ECO:0000256" key="1">
    <source>
        <dbReference type="SAM" id="MobiDB-lite"/>
    </source>
</evidence>
<dbReference type="EMBL" id="JBBPBF010000031">
    <property type="protein sequence ID" value="KAK7608045.1"/>
    <property type="molecule type" value="Genomic_DNA"/>
</dbReference>
<keyword evidence="4" id="KW-1185">Reference proteome</keyword>
<accession>A0ABR1MYM2</accession>
<keyword evidence="2" id="KW-1133">Transmembrane helix</keyword>
<reference evidence="3 4" key="1">
    <citation type="submission" date="2024-04" db="EMBL/GenBank/DDBJ databases">
        <title>Phyllosticta paracitricarpa is synonymous to the EU quarantine fungus P. citricarpa based on phylogenomic analyses.</title>
        <authorList>
            <consortium name="Lawrence Berkeley National Laboratory"/>
            <person name="Van ingen-buijs V.A."/>
            <person name="Van westerhoven A.C."/>
            <person name="Haridas S."/>
            <person name="Skiadas P."/>
            <person name="Martin F."/>
            <person name="Groenewald J.Z."/>
            <person name="Crous P.W."/>
            <person name="Seidl M.F."/>
        </authorList>
    </citation>
    <scope>NUCLEOTIDE SEQUENCE [LARGE SCALE GENOMIC DNA]</scope>
    <source>
        <strain evidence="3 4">CBS 141358</strain>
    </source>
</reference>
<name>A0ABR1MYM2_9PEZI</name>
<feature type="compositionally biased region" description="Pro residues" evidence="1">
    <location>
        <begin position="14"/>
        <end position="26"/>
    </location>
</feature>
<protein>
    <submittedName>
        <fullName evidence="3">Uncharacterized protein</fullName>
    </submittedName>
</protein>
<comment type="caution">
    <text evidence="3">The sequence shown here is derived from an EMBL/GenBank/DDBJ whole genome shotgun (WGS) entry which is preliminary data.</text>
</comment>
<evidence type="ECO:0000313" key="4">
    <source>
        <dbReference type="Proteomes" id="UP001367316"/>
    </source>
</evidence>
<organism evidence="3 4">
    <name type="scientific">Phyllosticta paracitricarpa</name>
    <dbReference type="NCBI Taxonomy" id="2016321"/>
    <lineage>
        <taxon>Eukaryota</taxon>
        <taxon>Fungi</taxon>
        <taxon>Dikarya</taxon>
        <taxon>Ascomycota</taxon>
        <taxon>Pezizomycotina</taxon>
        <taxon>Dothideomycetes</taxon>
        <taxon>Dothideomycetes incertae sedis</taxon>
        <taxon>Botryosphaeriales</taxon>
        <taxon>Phyllostictaceae</taxon>
        <taxon>Phyllosticta</taxon>
    </lineage>
</organism>
<feature type="compositionally biased region" description="Low complexity" evidence="1">
    <location>
        <begin position="58"/>
        <end position="71"/>
    </location>
</feature>
<evidence type="ECO:0000256" key="2">
    <source>
        <dbReference type="SAM" id="Phobius"/>
    </source>
</evidence>
<feature type="region of interest" description="Disordered" evidence="1">
    <location>
        <begin position="52"/>
        <end position="78"/>
    </location>
</feature>
<keyword evidence="2" id="KW-0812">Transmembrane</keyword>
<gene>
    <name evidence="3" type="ORF">JOL62DRAFT_242987</name>
</gene>
<sequence>MSHKPLPKRRMPRPLQPIRPPLPQPPIRHLIHIIQINKRLGAAIEDADGDFARRAERPSSSSSPSSRSPPFSSSPPFPSRSCEPALLRLRLCVLVSVSVFALGILLWFGRLVQKPLRNFRLPAPRPAPAIMTPLIHRTLVLFPLRRSAACAFRPLLPSAALRARPDFTRARRRLHRHLPLAVAGGPACEAPRAPPLRGWVACSWRRDWARWLRRRGRGGRGGACGGMSGGRSACGGGGMRGCRSCRGCGGGLGGRGCWCWASWA</sequence>
<proteinExistence type="predicted"/>
<keyword evidence="2" id="KW-0472">Membrane</keyword>
<feature type="transmembrane region" description="Helical" evidence="2">
    <location>
        <begin position="89"/>
        <end position="109"/>
    </location>
</feature>
<feature type="region of interest" description="Disordered" evidence="1">
    <location>
        <begin position="1"/>
        <end position="26"/>
    </location>
</feature>
<evidence type="ECO:0000313" key="3">
    <source>
        <dbReference type="EMBL" id="KAK7608045.1"/>
    </source>
</evidence>
<dbReference type="Proteomes" id="UP001367316">
    <property type="component" value="Unassembled WGS sequence"/>
</dbReference>